<reference evidence="3" key="2">
    <citation type="submission" date="2012-01" db="EMBL/GenBank/DDBJ databases">
        <title>Complete sequence of chromosome of Marinitoga piezophila KA3.</title>
        <authorList>
            <person name="Lucas S."/>
            <person name="Han J."/>
            <person name="Lapidus A."/>
            <person name="Cheng J.-F."/>
            <person name="Goodwin L."/>
            <person name="Pitluck S."/>
            <person name="Peters L."/>
            <person name="Mikhailova N."/>
            <person name="Teshima H."/>
            <person name="Detter J.C."/>
            <person name="Han C."/>
            <person name="Tapia R."/>
            <person name="Land M."/>
            <person name="Hauser L."/>
            <person name="Kyrpides N."/>
            <person name="Ivanova N."/>
            <person name="Pagani I."/>
            <person name="Jebbar M."/>
            <person name="Vannier P."/>
            <person name="Oger P."/>
            <person name="Cario A."/>
            <person name="Bartlett D."/>
            <person name="Noll K.M."/>
            <person name="Woyke T."/>
        </authorList>
    </citation>
    <scope>NUCLEOTIDE SEQUENCE [LARGE SCALE GENOMIC DNA]</scope>
    <source>
        <strain evidence="3">DSM 14283 / JCM 11233 / KA3</strain>
    </source>
</reference>
<dbReference type="SUPFAM" id="SSF50998">
    <property type="entry name" value="Quinoprotein alcohol dehydrogenase-like"/>
    <property type="match status" value="2"/>
</dbReference>
<feature type="domain" description="Fibronectin type-III" evidence="1">
    <location>
        <begin position="129"/>
        <end position="222"/>
    </location>
</feature>
<dbReference type="KEGG" id="mpz:Marpi_1007"/>
<evidence type="ECO:0000259" key="1">
    <source>
        <dbReference type="PROSITE" id="PS50853"/>
    </source>
</evidence>
<organism evidence="2 3">
    <name type="scientific">Marinitoga piezophila (strain DSM 14283 / JCM 11233 / KA3)</name>
    <dbReference type="NCBI Taxonomy" id="443254"/>
    <lineage>
        <taxon>Bacteria</taxon>
        <taxon>Thermotogati</taxon>
        <taxon>Thermotogota</taxon>
        <taxon>Thermotogae</taxon>
        <taxon>Petrotogales</taxon>
        <taxon>Petrotogaceae</taxon>
        <taxon>Marinitoga</taxon>
    </lineage>
</organism>
<dbReference type="Proteomes" id="UP000007161">
    <property type="component" value="Chromosome"/>
</dbReference>
<dbReference type="InterPro" id="IPR015943">
    <property type="entry name" value="WD40/YVTN_repeat-like_dom_sf"/>
</dbReference>
<dbReference type="OrthoDB" id="49382at2"/>
<dbReference type="InterPro" id="IPR003961">
    <property type="entry name" value="FN3_dom"/>
</dbReference>
<evidence type="ECO:0000313" key="2">
    <source>
        <dbReference type="EMBL" id="AEX85419.1"/>
    </source>
</evidence>
<accession>H2J7S8</accession>
<dbReference type="InterPro" id="IPR002102">
    <property type="entry name" value="Cohesin_dom"/>
</dbReference>
<feature type="domain" description="Fibronectin type-III" evidence="1">
    <location>
        <begin position="321"/>
        <end position="416"/>
    </location>
</feature>
<dbReference type="SMART" id="SM00564">
    <property type="entry name" value="PQQ"/>
    <property type="match status" value="7"/>
</dbReference>
<dbReference type="PANTHER" id="PTHR34512">
    <property type="entry name" value="CELL SURFACE PROTEIN"/>
    <property type="match status" value="1"/>
</dbReference>
<dbReference type="GO" id="GO:0030246">
    <property type="term" value="F:carbohydrate binding"/>
    <property type="evidence" value="ECO:0007669"/>
    <property type="project" value="InterPro"/>
</dbReference>
<dbReference type="eggNOG" id="COG1520">
    <property type="taxonomic scope" value="Bacteria"/>
</dbReference>
<dbReference type="InterPro" id="IPR002372">
    <property type="entry name" value="PQQ_rpt_dom"/>
</dbReference>
<dbReference type="STRING" id="443254.Marpi_1007"/>
<dbReference type="Pfam" id="PF00963">
    <property type="entry name" value="Cohesin"/>
    <property type="match status" value="1"/>
</dbReference>
<dbReference type="InterPro" id="IPR011047">
    <property type="entry name" value="Quinoprotein_ADH-like_sf"/>
</dbReference>
<dbReference type="InterPro" id="IPR018391">
    <property type="entry name" value="PQQ_b-propeller_rpt"/>
</dbReference>
<evidence type="ECO:0000313" key="3">
    <source>
        <dbReference type="Proteomes" id="UP000007161"/>
    </source>
</evidence>
<dbReference type="RefSeq" id="WP_014296491.1">
    <property type="nucleotide sequence ID" value="NC_016751.1"/>
</dbReference>
<name>H2J7S8_MARPK</name>
<dbReference type="InterPro" id="IPR036116">
    <property type="entry name" value="FN3_sf"/>
</dbReference>
<dbReference type="Gene3D" id="2.60.40.680">
    <property type="match status" value="1"/>
</dbReference>
<dbReference type="SUPFAM" id="SSF49265">
    <property type="entry name" value="Fibronectin type III"/>
    <property type="match status" value="3"/>
</dbReference>
<dbReference type="SUPFAM" id="SSF49384">
    <property type="entry name" value="Carbohydrate-binding domain"/>
    <property type="match status" value="1"/>
</dbReference>
<dbReference type="PROSITE" id="PS51257">
    <property type="entry name" value="PROKAR_LIPOPROTEIN"/>
    <property type="match status" value="1"/>
</dbReference>
<sequence length="1631" mass="184872">MKKILNLIIILLMLFLFQGCIFKNNPPKILEMTPQNGESLTDKEVKFSWKAEDTDNDLLYYNFYLFSNTDKKVIKDIKEYTETEINLSLDEDKTYSWKLEAVDKKGNLDRKIIEFRIEKINKNPPTKTFLINPRDGAEEVFPYEIKFQWIKSVDFDGDNVYYNLYLDESTSLITPIATYLTKTEYTVKDLKLNTKYYWKVVVFDSMGASETSDIWTFKTDDNTPPVVDFPAKTFVIKENEKFELDLKNFVYDRENDPIEYHILTNNKGAMIERSKYIFKPDYDFVKHPDLTKQIQEQIVVSDTKENSLGVLNIIVQDVNQTPENPEFIYPKNNSIIPDNIRLNWNGVDKDNDKLKFSLYMGNNPMYLSPIATNLEDTYYDISLEKNKVYYLKVMSEDPYGEKSWSEVYKIKTTKEPVSLEWQKEIEDIKDMFIYDEKIYVITNDKIYKLNTDSSENNIIEVEGLLPGGIIYNGILYIPSENGEIKVIDLSKFIIQKTISLEISDTIIGLTAGQNTLYITVKNGNIVAYDLSRDTVKFNKIYEIEPIAPLTIIENGKMVISGNYENSGKIIITKPLGKVLCEINLSNKLTGSIISDENYNLYFATGEKLYSYTQEGDENWEITLSDNIYGEGIYDGEYVYVFGNSKIFKISKSGKLKASYSIANLYNKSKIIHGNNIYIFTKNGIYKNFESTNNKDEFGEILSSSFNDGLLLGISQNNLYALSIIPSEEATDNIWCQDGKNSEHNRNLYSRNNHQPEKPVLIYPENQRTEVPIKVTLSWKGEDPEDDPLKYTIYLAQENEELQAIGTTEATYFNITLENNKRYYWKIIASDGEFETESDIYSFKTILKPADLKFKKYIGSAIQSPAISEDNTIYFSTSDGAIYALDTYGNIIWKYNTEGFIKAPVVLNPINQIIIGDELGELYIINPDGTLYEKTELEGPISKPVSIGVNGEIFVVTDTGILYKFGAFGNEIWKKELFGNATTNIVVNGNNLYLGIGQFLYGLSSNTGEELFKISFAQQISTDLSMDKNGNIYFGTKEKKIYGYDLYGNKIFEKELDEVITGSIVVDTDNSIVFVGESGYLYKYYYITDILEKDLYNEQLYNVTLTGEYKYLGGKKSFRVINSTEEWTYQDTEETQLKLKSSPNIDENGVIVFGTLNGFIYGVYGDSIELKDSGWPIYLGDRKHTGNIHANLITMPDNRPPIKPYNPYPADKSTLSLKTLTLKWESYDPDGDSVTYDLYFGNVQEPGLKAKNITAKNYEITNLVPGTYYWKVIAKDSEGNITSGPLWVFTITESSNENNPPLEPELLEPADKAENIPTTVTLKWQGNDPDGDTLKYDIYISDSQQFTTPKESDYTNTDYTVTLDSGKTYYWKVVAKDGKGGETSSKTYSFTTALQQNTPPDKPVLLSPQNNATDIEPDITLQWSCSDPDGDSLTYDVYLSTDPNLSTPYKTNLANTSLSVSNLQTGATYYWKVVAKDGKGGETSSDTYSFTIKEDTGPLVPKLYFKDTTIQSGSKGNVIIHGQVIENIQACDIEITYDPAKLSITENDIKGIGELTGKGLLISISNGKISISILSLGGTFSINNSDILQLTFKAIGTPGETELRFTDNTKFASGIDNYLDIDISDVGKVLIQ</sequence>
<dbReference type="Gene3D" id="2.60.40.10">
    <property type="entry name" value="Immunoglobulins"/>
    <property type="match status" value="6"/>
</dbReference>
<gene>
    <name evidence="2" type="ordered locus">Marpi_1007</name>
</gene>
<dbReference type="CDD" id="cd08547">
    <property type="entry name" value="Type_II_cohesin"/>
    <property type="match status" value="1"/>
</dbReference>
<reference evidence="2 3" key="1">
    <citation type="journal article" date="2012" name="J. Bacteriol.">
        <title>Complete Genome Sequence of the Thermophilic, Piezophilic, Heterotrophic Bacterium Marinitoga piezophila KA3.</title>
        <authorList>
            <person name="Lucas S."/>
            <person name="Han J."/>
            <person name="Lapidus A."/>
            <person name="Cheng J.F."/>
            <person name="Goodwin L.A."/>
            <person name="Pitluck S."/>
            <person name="Peters L."/>
            <person name="Mikhailova N."/>
            <person name="Teshima H."/>
            <person name="Detter J.C."/>
            <person name="Han C."/>
            <person name="Tapia R."/>
            <person name="Land M."/>
            <person name="Hauser L."/>
            <person name="Kyrpides N.C."/>
            <person name="Ivanova N."/>
            <person name="Pagani I."/>
            <person name="Vannier P."/>
            <person name="Oger P."/>
            <person name="Bartlett D.H."/>
            <person name="Noll K.M."/>
            <person name="Woyke T."/>
            <person name="Jebbar M."/>
        </authorList>
    </citation>
    <scope>NUCLEOTIDE SEQUENCE [LARGE SCALE GENOMIC DNA]</scope>
    <source>
        <strain evidence="3">DSM 14283 / JCM 11233 / KA3</strain>
    </source>
</reference>
<dbReference type="GO" id="GO:0000272">
    <property type="term" value="P:polysaccharide catabolic process"/>
    <property type="evidence" value="ECO:0007669"/>
    <property type="project" value="InterPro"/>
</dbReference>
<dbReference type="InterPro" id="IPR013783">
    <property type="entry name" value="Ig-like_fold"/>
</dbReference>
<dbReference type="HOGENOM" id="CLU_243144_0_0_0"/>
<dbReference type="Gene3D" id="2.130.10.10">
    <property type="entry name" value="YVTN repeat-like/Quinoprotein amine dehydrogenase"/>
    <property type="match status" value="2"/>
</dbReference>
<dbReference type="PROSITE" id="PS50853">
    <property type="entry name" value="FN3"/>
    <property type="match status" value="4"/>
</dbReference>
<proteinExistence type="predicted"/>
<dbReference type="Pfam" id="PF13360">
    <property type="entry name" value="PQQ_2"/>
    <property type="match status" value="1"/>
</dbReference>
<dbReference type="InterPro" id="IPR008965">
    <property type="entry name" value="CBM2/CBM3_carb-bd_dom_sf"/>
</dbReference>
<feature type="domain" description="Fibronectin type-III" evidence="1">
    <location>
        <begin position="1398"/>
        <end position="1494"/>
    </location>
</feature>
<dbReference type="PANTHER" id="PTHR34512:SF30">
    <property type="entry name" value="OUTER MEMBRANE PROTEIN ASSEMBLY FACTOR BAMB"/>
    <property type="match status" value="1"/>
</dbReference>
<dbReference type="SMART" id="SM00060">
    <property type="entry name" value="FN3"/>
    <property type="match status" value="5"/>
</dbReference>
<protein>
    <submittedName>
        <fullName evidence="2">PQQ enzyme repeat-containing protein</fullName>
    </submittedName>
</protein>
<dbReference type="CDD" id="cd00063">
    <property type="entry name" value="FN3"/>
    <property type="match status" value="4"/>
</dbReference>
<feature type="domain" description="Fibronectin type-III" evidence="1">
    <location>
        <begin position="1299"/>
        <end position="1394"/>
    </location>
</feature>
<dbReference type="EMBL" id="CP003257">
    <property type="protein sequence ID" value="AEX85419.1"/>
    <property type="molecule type" value="Genomic_DNA"/>
</dbReference>
<keyword evidence="3" id="KW-1185">Reference proteome</keyword>